<comment type="caution">
    <text evidence="2">The sequence shown here is derived from an EMBL/GenBank/DDBJ whole genome shotgun (WGS) entry which is preliminary data.</text>
</comment>
<evidence type="ECO:0000313" key="3">
    <source>
        <dbReference type="Proteomes" id="UP000240009"/>
    </source>
</evidence>
<accession>A0A2S8FY64</accession>
<protein>
    <submittedName>
        <fullName evidence="2">Uncharacterized protein</fullName>
    </submittedName>
</protein>
<feature type="transmembrane region" description="Helical" evidence="1">
    <location>
        <begin position="63"/>
        <end position="87"/>
    </location>
</feature>
<dbReference type="EMBL" id="PUIA01000017">
    <property type="protein sequence ID" value="PQO37112.1"/>
    <property type="molecule type" value="Genomic_DNA"/>
</dbReference>
<evidence type="ECO:0000313" key="2">
    <source>
        <dbReference type="EMBL" id="PQO37112.1"/>
    </source>
</evidence>
<name>A0A2S8FY64_9BACT</name>
<keyword evidence="1" id="KW-0472">Membrane</keyword>
<reference evidence="2 3" key="1">
    <citation type="submission" date="2018-02" db="EMBL/GenBank/DDBJ databases">
        <title>Comparative genomes isolates from brazilian mangrove.</title>
        <authorList>
            <person name="Araujo J.E."/>
            <person name="Taketani R.G."/>
            <person name="Silva M.C.P."/>
            <person name="Loureco M.V."/>
            <person name="Andreote F.D."/>
        </authorList>
    </citation>
    <scope>NUCLEOTIDE SEQUENCE [LARGE SCALE GENOMIC DNA]</scope>
    <source>
        <strain evidence="2 3">HEX-2 MGV</strain>
    </source>
</reference>
<keyword evidence="1" id="KW-0812">Transmembrane</keyword>
<proteinExistence type="predicted"/>
<feature type="transmembrane region" description="Helical" evidence="1">
    <location>
        <begin position="12"/>
        <end position="31"/>
    </location>
</feature>
<dbReference type="Proteomes" id="UP000240009">
    <property type="component" value="Unassembled WGS sequence"/>
</dbReference>
<dbReference type="OrthoDB" id="268935at2"/>
<dbReference type="RefSeq" id="WP_105351781.1">
    <property type="nucleotide sequence ID" value="NZ_PUIA01000017.1"/>
</dbReference>
<evidence type="ECO:0000256" key="1">
    <source>
        <dbReference type="SAM" id="Phobius"/>
    </source>
</evidence>
<dbReference type="AlphaFoldDB" id="A0A2S8FY64"/>
<organism evidence="2 3">
    <name type="scientific">Blastopirellula marina</name>
    <dbReference type="NCBI Taxonomy" id="124"/>
    <lineage>
        <taxon>Bacteria</taxon>
        <taxon>Pseudomonadati</taxon>
        <taxon>Planctomycetota</taxon>
        <taxon>Planctomycetia</taxon>
        <taxon>Pirellulales</taxon>
        <taxon>Pirellulaceae</taxon>
        <taxon>Blastopirellula</taxon>
    </lineage>
</organism>
<feature type="transmembrane region" description="Helical" evidence="1">
    <location>
        <begin position="37"/>
        <end position="54"/>
    </location>
</feature>
<sequence>MNDSVPPAKKASTGFRALRNVVGIIILLLVLVPRPTIGLPLAAIAAFVGVIYLAQRSFRWGRVFGGIVCAVLLLVVVGFTVVAVSAYQSHQQLLAKLAEHRHASVGVALWPYPFVDRLSVSGSVRDDDLRSMIEMPELQLLQKLHLESDNLTDACLKDVGGIRDLQLLFIDVRAITDEAILDFERDHPDCRVIAYGRNLHAQ</sequence>
<gene>
    <name evidence="2" type="ORF">C5Y96_08110</name>
</gene>
<keyword evidence="1" id="KW-1133">Transmembrane helix</keyword>